<evidence type="ECO:0000259" key="3">
    <source>
        <dbReference type="Pfam" id="PF01467"/>
    </source>
</evidence>
<accession>A0A1Y5RYS2</accession>
<evidence type="ECO:0000256" key="1">
    <source>
        <dbReference type="ARBA" id="ARBA00022679"/>
    </source>
</evidence>
<keyword evidence="1 5" id="KW-0808">Transferase</keyword>
<dbReference type="InterPro" id="IPR014729">
    <property type="entry name" value="Rossmann-like_a/b/a_fold"/>
</dbReference>
<gene>
    <name evidence="5" type="primary">tagD</name>
    <name evidence="5" type="ORF">PSJ8397_01221</name>
</gene>
<dbReference type="Pfam" id="PF01467">
    <property type="entry name" value="CTP_transf_like"/>
    <property type="match status" value="1"/>
</dbReference>
<protein>
    <submittedName>
        <fullName evidence="5">Glycerol-3-phosphate cytidylyltransferase</fullName>
        <ecNumber evidence="5">2.7.7.39</ecNumber>
    </submittedName>
</protein>
<dbReference type="RefSeq" id="WP_085863686.1">
    <property type="nucleotide sequence ID" value="NZ_FWFT01000002.1"/>
</dbReference>
<dbReference type="OrthoDB" id="7858913at2"/>
<dbReference type="InterPro" id="IPR007074">
    <property type="entry name" value="LicD/FKTN/FKRP_NTP_transf"/>
</dbReference>
<dbReference type="PANTHER" id="PTHR43793">
    <property type="entry name" value="FAD SYNTHASE"/>
    <property type="match status" value="1"/>
</dbReference>
<dbReference type="Proteomes" id="UP000193623">
    <property type="component" value="Unassembled WGS sequence"/>
</dbReference>
<evidence type="ECO:0000313" key="5">
    <source>
        <dbReference type="EMBL" id="SLN28709.1"/>
    </source>
</evidence>
<evidence type="ECO:0000313" key="6">
    <source>
        <dbReference type="Proteomes" id="UP000193623"/>
    </source>
</evidence>
<dbReference type="InterPro" id="IPR004821">
    <property type="entry name" value="Cyt_trans-like"/>
</dbReference>
<dbReference type="InterPro" id="IPR050385">
    <property type="entry name" value="Archaeal_FAD_synthase"/>
</dbReference>
<dbReference type="NCBIfam" id="TIGR00125">
    <property type="entry name" value="cyt_tran_rel"/>
    <property type="match status" value="1"/>
</dbReference>
<evidence type="ECO:0000256" key="2">
    <source>
        <dbReference type="ARBA" id="ARBA00022695"/>
    </source>
</evidence>
<organism evidence="5 6">
    <name type="scientific">Pseudooctadecabacter jejudonensis</name>
    <dbReference type="NCBI Taxonomy" id="1391910"/>
    <lineage>
        <taxon>Bacteria</taxon>
        <taxon>Pseudomonadati</taxon>
        <taxon>Pseudomonadota</taxon>
        <taxon>Alphaproteobacteria</taxon>
        <taxon>Rhodobacterales</taxon>
        <taxon>Paracoccaceae</taxon>
        <taxon>Pseudooctadecabacter</taxon>
    </lineage>
</organism>
<dbReference type="EMBL" id="FWFT01000002">
    <property type="protein sequence ID" value="SLN28709.1"/>
    <property type="molecule type" value="Genomic_DNA"/>
</dbReference>
<dbReference type="GO" id="GO:0009100">
    <property type="term" value="P:glycoprotein metabolic process"/>
    <property type="evidence" value="ECO:0007669"/>
    <property type="project" value="UniProtKB-ARBA"/>
</dbReference>
<sequence>MSSEHKNQTDAELHALWDEVMTILKTGQNTIRPRQKILWLMDQDVDKKSKLYMQSFLGICAIGRLRPGKAMGTMARYRNVCKRQDRMPEFDAFVDLFKSYLHPVALTPHGYHENTFANLDASEIAADVDAALQMLNEDGFEAFINSGTLLGMVRDGSFLPHDDDIDLGVLLKANDPVRAAREWKFVARSLKARGLLDGMTNDDRGILKLITKTGVQFDLFPAWIDDNDMVSVYPYSAAAVHKSDLLPLKPTGPFDLMGPANPDPILAVNYGPGWKVPDPYYTYQMGKQDVVFEDYLRTCREAHPGPRTVITYGTFDLFHAGHVRLLERLAKLGERLVVGLSTDEFNALKDKKAVCSYEDRKEVLEACSFVDLVIPEETWDQKRSDVIEHKADLFAMGDDWTGKFDDLKDLCDVTYLPRTENISTTDLRQRVKSAGEAKAAKT</sequence>
<dbReference type="Gene3D" id="3.40.50.620">
    <property type="entry name" value="HUPs"/>
    <property type="match status" value="1"/>
</dbReference>
<proteinExistence type="predicted"/>
<feature type="domain" description="LicD/FKTN/FKRP nucleotidyltransferase" evidence="4">
    <location>
        <begin position="137"/>
        <end position="170"/>
    </location>
</feature>
<dbReference type="GO" id="GO:0047348">
    <property type="term" value="F:glycerol-3-phosphate cytidylyltransferase activity"/>
    <property type="evidence" value="ECO:0007669"/>
    <property type="project" value="UniProtKB-EC"/>
</dbReference>
<dbReference type="Pfam" id="PF04991">
    <property type="entry name" value="LicD"/>
    <property type="match status" value="1"/>
</dbReference>
<dbReference type="PANTHER" id="PTHR43793:SF1">
    <property type="entry name" value="FAD SYNTHASE"/>
    <property type="match status" value="1"/>
</dbReference>
<keyword evidence="6" id="KW-1185">Reference proteome</keyword>
<dbReference type="AlphaFoldDB" id="A0A1Y5RYS2"/>
<reference evidence="5 6" key="1">
    <citation type="submission" date="2017-03" db="EMBL/GenBank/DDBJ databases">
        <authorList>
            <person name="Afonso C.L."/>
            <person name="Miller P.J."/>
            <person name="Scott M.A."/>
            <person name="Spackman E."/>
            <person name="Goraichik I."/>
            <person name="Dimitrov K.M."/>
            <person name="Suarez D.L."/>
            <person name="Swayne D.E."/>
        </authorList>
    </citation>
    <scope>NUCLEOTIDE SEQUENCE [LARGE SCALE GENOMIC DNA]</scope>
    <source>
        <strain evidence="5 6">CECT 8397</strain>
    </source>
</reference>
<dbReference type="EC" id="2.7.7.39" evidence="5"/>
<name>A0A1Y5RYS2_9RHOB</name>
<evidence type="ECO:0000259" key="4">
    <source>
        <dbReference type="Pfam" id="PF04991"/>
    </source>
</evidence>
<dbReference type="SUPFAM" id="SSF52374">
    <property type="entry name" value="Nucleotidylyl transferase"/>
    <property type="match status" value="1"/>
</dbReference>
<keyword evidence="2 5" id="KW-0548">Nucleotidyltransferase</keyword>
<feature type="domain" description="Cytidyltransferase-like" evidence="3">
    <location>
        <begin position="310"/>
        <end position="430"/>
    </location>
</feature>